<dbReference type="KEGG" id="mxa:MXAN_0530"/>
<feature type="domain" description="AMIN-like" evidence="3">
    <location>
        <begin position="121"/>
        <end position="246"/>
    </location>
</feature>
<evidence type="ECO:0000259" key="3">
    <source>
        <dbReference type="Pfam" id="PF24837"/>
    </source>
</evidence>
<dbReference type="OrthoDB" id="3393679at2"/>
<dbReference type="EnsemblBacteria" id="ABF90732">
    <property type="protein sequence ID" value="ABF90732"/>
    <property type="gene ID" value="MXAN_0530"/>
</dbReference>
<gene>
    <name evidence="4" type="ordered locus">MXAN_0530</name>
</gene>
<dbReference type="EMBL" id="CP000113">
    <property type="protein sequence ID" value="ABF90732.1"/>
    <property type="molecule type" value="Genomic_DNA"/>
</dbReference>
<proteinExistence type="predicted"/>
<reference evidence="4 5" key="1">
    <citation type="journal article" date="2006" name="Proc. Natl. Acad. Sci. U.S.A.">
        <title>Evolution of sensory complexity recorded in a myxobacterial genome.</title>
        <authorList>
            <person name="Goldman B.S."/>
            <person name="Nierman W.C."/>
            <person name="Kaiser D."/>
            <person name="Slater S.C."/>
            <person name="Durkin A.S."/>
            <person name="Eisen J.A."/>
            <person name="Ronning C.M."/>
            <person name="Barbazuk W.B."/>
            <person name="Blanchard M."/>
            <person name="Field C."/>
            <person name="Halling C."/>
            <person name="Hinkle G."/>
            <person name="Iartchuk O."/>
            <person name="Kim H.S."/>
            <person name="Mackenzie C."/>
            <person name="Madupu R."/>
            <person name="Miller N."/>
            <person name="Shvartsbeyn A."/>
            <person name="Sullivan S.A."/>
            <person name="Vaudin M."/>
            <person name="Wiegand R."/>
            <person name="Kaplan H.B."/>
        </authorList>
    </citation>
    <scope>NUCLEOTIDE SEQUENCE [LARGE SCALE GENOMIC DNA]</scope>
    <source>
        <strain evidence="5">DK1622</strain>
    </source>
</reference>
<dbReference type="InterPro" id="IPR056303">
    <property type="entry name" value="AMIN-like"/>
</dbReference>
<accession>Q1DEX4</accession>
<feature type="compositionally biased region" description="Low complexity" evidence="1">
    <location>
        <begin position="30"/>
        <end position="41"/>
    </location>
</feature>
<keyword evidence="2" id="KW-0732">Signal</keyword>
<dbReference type="PROSITE" id="PS51257">
    <property type="entry name" value="PROKAR_LIPOPROTEIN"/>
    <property type="match status" value="1"/>
</dbReference>
<dbReference type="STRING" id="246197.MXAN_0530"/>
<keyword evidence="4" id="KW-0449">Lipoprotein</keyword>
<name>Q1DEX4_MYXXD</name>
<keyword evidence="5" id="KW-1185">Reference proteome</keyword>
<feature type="region of interest" description="Disordered" evidence="1">
    <location>
        <begin position="25"/>
        <end position="119"/>
    </location>
</feature>
<evidence type="ECO:0000256" key="1">
    <source>
        <dbReference type="SAM" id="MobiDB-lite"/>
    </source>
</evidence>
<evidence type="ECO:0000313" key="4">
    <source>
        <dbReference type="EMBL" id="ABF90732.1"/>
    </source>
</evidence>
<protein>
    <submittedName>
        <fullName evidence="4">Lipoprotein</fullName>
    </submittedName>
</protein>
<dbReference type="Proteomes" id="UP000002402">
    <property type="component" value="Chromosome"/>
</dbReference>
<dbReference type="AlphaFoldDB" id="Q1DEX4"/>
<dbReference type="Pfam" id="PF24837">
    <property type="entry name" value="AMIN-like"/>
    <property type="match status" value="1"/>
</dbReference>
<evidence type="ECO:0000313" key="5">
    <source>
        <dbReference type="Proteomes" id="UP000002402"/>
    </source>
</evidence>
<feature type="chain" id="PRO_5004188471" evidence="2">
    <location>
        <begin position="22"/>
        <end position="246"/>
    </location>
</feature>
<evidence type="ECO:0000256" key="2">
    <source>
        <dbReference type="SAM" id="SignalP"/>
    </source>
</evidence>
<feature type="signal peptide" evidence="2">
    <location>
        <begin position="1"/>
        <end position="21"/>
    </location>
</feature>
<organism evidence="4 5">
    <name type="scientific">Myxococcus xanthus (strain DK1622)</name>
    <dbReference type="NCBI Taxonomy" id="246197"/>
    <lineage>
        <taxon>Bacteria</taxon>
        <taxon>Pseudomonadati</taxon>
        <taxon>Myxococcota</taxon>
        <taxon>Myxococcia</taxon>
        <taxon>Myxococcales</taxon>
        <taxon>Cystobacterineae</taxon>
        <taxon>Myxococcaceae</taxon>
        <taxon>Myxococcus</taxon>
    </lineage>
</organism>
<dbReference type="HOGENOM" id="CLU_099777_1_1_7"/>
<dbReference type="eggNOG" id="COG3409">
    <property type="taxonomic scope" value="Bacteria"/>
</dbReference>
<sequence length="246" mass="26490">MMTRSGRRMTSLWLAGCLAFAGCSKKEEPTAAPTGAQPQPEVQAPPTSPPLGTIPREGEAAAKPPVHTASMGDEEVAGAPPSETEPPSDAPTGDAPAEDPKNREWTTTPVSMKRRPAQSVTLRSVRAGTHADFDRVVFEFDGPQVPGYQLQYVDKPIIQCGSGDETPLAGKGFLQVMLTPARGHDDQGRATVAALEMKPKLPTLLELVRTCDFEAEVTWVLGNKAPTDFRVMELRDPTRLVVDVKH</sequence>